<reference evidence="2" key="1">
    <citation type="submission" date="2023-03" db="UniProtKB">
        <authorList>
            <consortium name="WormBaseParasite"/>
        </authorList>
    </citation>
    <scope>IDENTIFICATION</scope>
</reference>
<accession>A0A9J2Q9Z4</accession>
<proteinExistence type="predicted"/>
<evidence type="ECO:0000313" key="1">
    <source>
        <dbReference type="Proteomes" id="UP000036681"/>
    </source>
</evidence>
<dbReference type="Proteomes" id="UP000036681">
    <property type="component" value="Unplaced"/>
</dbReference>
<dbReference type="AlphaFoldDB" id="A0A9J2Q9Z4"/>
<name>A0A9J2Q9Z4_ASCLU</name>
<dbReference type="WBParaSite" id="ALUE_0001832901-mRNA-1">
    <property type="protein sequence ID" value="ALUE_0001832901-mRNA-1"/>
    <property type="gene ID" value="ALUE_0001832901"/>
</dbReference>
<keyword evidence="1" id="KW-1185">Reference proteome</keyword>
<organism evidence="1 2">
    <name type="scientific">Ascaris lumbricoides</name>
    <name type="common">Giant roundworm</name>
    <dbReference type="NCBI Taxonomy" id="6252"/>
    <lineage>
        <taxon>Eukaryota</taxon>
        <taxon>Metazoa</taxon>
        <taxon>Ecdysozoa</taxon>
        <taxon>Nematoda</taxon>
        <taxon>Chromadorea</taxon>
        <taxon>Rhabditida</taxon>
        <taxon>Spirurina</taxon>
        <taxon>Ascaridomorpha</taxon>
        <taxon>Ascaridoidea</taxon>
        <taxon>Ascarididae</taxon>
        <taxon>Ascaris</taxon>
    </lineage>
</organism>
<evidence type="ECO:0000313" key="2">
    <source>
        <dbReference type="WBParaSite" id="ALUE_0001832901-mRNA-1"/>
    </source>
</evidence>
<protein>
    <submittedName>
        <fullName evidence="2">Uncharacterized protein</fullName>
    </submittedName>
</protein>
<sequence>QLYLTAFFYSNSNNLVDALLVTFTKAHKVATVTLSSHFNSPFSDR</sequence>